<keyword evidence="2" id="KW-1185">Reference proteome</keyword>
<name>A0ABV7SZ25_9SPHN</name>
<proteinExistence type="predicted"/>
<sequence length="166" mass="17871">MIHSEILASSNDPGRDGAVGHVHASAEKVSSGKYSITVDPQTAFVRITLDGFFALSDVQEFAAALARAYAGLASGRGHHLTLCDVSECKIQPQEVVEAFRGLLTDRSLMSERLAFVTGGSPAKMQIRRLIARDTCRFFEQADAAERWLLDLGRGGGRADAAHWAGL</sequence>
<evidence type="ECO:0008006" key="3">
    <source>
        <dbReference type="Google" id="ProtNLM"/>
    </source>
</evidence>
<dbReference type="RefSeq" id="WP_261292844.1">
    <property type="nucleotide sequence ID" value="NZ_JANQBK010000001.1"/>
</dbReference>
<dbReference type="Proteomes" id="UP001595713">
    <property type="component" value="Unassembled WGS sequence"/>
</dbReference>
<evidence type="ECO:0000313" key="2">
    <source>
        <dbReference type="Proteomes" id="UP001595713"/>
    </source>
</evidence>
<evidence type="ECO:0000313" key="1">
    <source>
        <dbReference type="EMBL" id="MFC3581295.1"/>
    </source>
</evidence>
<organism evidence="1 2">
    <name type="scientific">Sphingomonas hylomeconis</name>
    <dbReference type="NCBI Taxonomy" id="1395958"/>
    <lineage>
        <taxon>Bacteria</taxon>
        <taxon>Pseudomonadati</taxon>
        <taxon>Pseudomonadota</taxon>
        <taxon>Alphaproteobacteria</taxon>
        <taxon>Sphingomonadales</taxon>
        <taxon>Sphingomonadaceae</taxon>
        <taxon>Sphingomonas</taxon>
    </lineage>
</organism>
<gene>
    <name evidence="1" type="ORF">ACFONA_14075</name>
</gene>
<comment type="caution">
    <text evidence="1">The sequence shown here is derived from an EMBL/GenBank/DDBJ whole genome shotgun (WGS) entry which is preliminary data.</text>
</comment>
<dbReference type="EMBL" id="JBHRXP010000007">
    <property type="protein sequence ID" value="MFC3581295.1"/>
    <property type="molecule type" value="Genomic_DNA"/>
</dbReference>
<accession>A0ABV7SZ25</accession>
<protein>
    <recommendedName>
        <fullName evidence="3">STAS/SEC14 domain-containing protein</fullName>
    </recommendedName>
</protein>
<reference evidence="2" key="1">
    <citation type="journal article" date="2019" name="Int. J. Syst. Evol. Microbiol.">
        <title>The Global Catalogue of Microorganisms (GCM) 10K type strain sequencing project: providing services to taxonomists for standard genome sequencing and annotation.</title>
        <authorList>
            <consortium name="The Broad Institute Genomics Platform"/>
            <consortium name="The Broad Institute Genome Sequencing Center for Infectious Disease"/>
            <person name="Wu L."/>
            <person name="Ma J."/>
        </authorList>
    </citation>
    <scope>NUCLEOTIDE SEQUENCE [LARGE SCALE GENOMIC DNA]</scope>
    <source>
        <strain evidence="2">KCTC 42739</strain>
    </source>
</reference>